<dbReference type="SMART" id="SM00698">
    <property type="entry name" value="MORN"/>
    <property type="match status" value="3"/>
</dbReference>
<dbReference type="Pfam" id="PF02493">
    <property type="entry name" value="MORN"/>
    <property type="match status" value="3"/>
</dbReference>
<keyword evidence="5" id="KW-0282">Flagellum</keyword>
<reference evidence="9 10" key="1">
    <citation type="submission" date="2015-09" db="EMBL/GenBank/DDBJ databases">
        <title>Atta colombica WGS genome.</title>
        <authorList>
            <person name="Nygaard S."/>
            <person name="Hu H."/>
            <person name="Boomsma J."/>
            <person name="Zhang G."/>
        </authorList>
    </citation>
    <scope>NUCLEOTIDE SEQUENCE [LARGE SCALE GENOMIC DNA]</scope>
    <source>
        <strain evidence="9">Treedump-2</strain>
        <tissue evidence="9">Whole body</tissue>
    </source>
</reference>
<evidence type="ECO:0000313" key="10">
    <source>
        <dbReference type="Proteomes" id="UP000078540"/>
    </source>
</evidence>
<keyword evidence="8" id="KW-0966">Cell projection</keyword>
<keyword evidence="10" id="KW-1185">Reference proteome</keyword>
<dbReference type="InterPro" id="IPR003409">
    <property type="entry name" value="MORN"/>
</dbReference>
<protein>
    <submittedName>
        <fullName evidence="9">Radial spoke head 10 like protein B</fullName>
    </submittedName>
</protein>
<evidence type="ECO:0000256" key="2">
    <source>
        <dbReference type="ARBA" id="ARBA00004430"/>
    </source>
</evidence>
<evidence type="ECO:0000256" key="6">
    <source>
        <dbReference type="ARBA" id="ARBA00023069"/>
    </source>
</evidence>
<keyword evidence="4" id="KW-0677">Repeat</keyword>
<proteinExistence type="predicted"/>
<evidence type="ECO:0000313" key="9">
    <source>
        <dbReference type="EMBL" id="KYM93175.1"/>
    </source>
</evidence>
<keyword evidence="6" id="KW-0969">Cilium</keyword>
<evidence type="ECO:0000256" key="8">
    <source>
        <dbReference type="ARBA" id="ARBA00023273"/>
    </source>
</evidence>
<sequence>MNSLQEEILRKCGKKTEALILPDETENDKEHKEDLFEEDIVSIEIEKTKKDKLLFEDVLAEKRRKYTTKQEFIYSLYNNILPAFVVQWDGYFLQKEFPIRLKQNDAETTERNKKIDDYNKNDYLFMKKQKEKNKIIIPWKLSLPDEFANIKFYNNNSYCGRISRKMMEGEGTYTWHNGVQYKGQFEQNKIQGKGSLKWNDNCWYEGDFVDGLRHGKGILVDRANNRIYVGQWCMGHMCENKQNVIAT</sequence>
<dbReference type="GO" id="GO:0005930">
    <property type="term" value="C:axoneme"/>
    <property type="evidence" value="ECO:0007669"/>
    <property type="project" value="UniProtKB-SubCell"/>
</dbReference>
<dbReference type="GO" id="GO:0031514">
    <property type="term" value="C:motile cilium"/>
    <property type="evidence" value="ECO:0007669"/>
    <property type="project" value="UniProtKB-SubCell"/>
</dbReference>
<dbReference type="Gene3D" id="2.20.110.10">
    <property type="entry name" value="Histone H3 K4-specific methyltransferase SET7/9 N-terminal domain"/>
    <property type="match status" value="1"/>
</dbReference>
<gene>
    <name evidence="9" type="ORF">ALC53_00110</name>
</gene>
<evidence type="ECO:0000256" key="4">
    <source>
        <dbReference type="ARBA" id="ARBA00022737"/>
    </source>
</evidence>
<accession>A0A195BY05</accession>
<dbReference type="SUPFAM" id="SSF82185">
    <property type="entry name" value="Histone H3 K4-specific methyltransferase SET7/9 N-terminal domain"/>
    <property type="match status" value="1"/>
</dbReference>
<evidence type="ECO:0000256" key="3">
    <source>
        <dbReference type="ARBA" id="ARBA00022490"/>
    </source>
</evidence>
<dbReference type="PANTHER" id="PTHR46613">
    <property type="entry name" value="RADIAL SPOKE HEAD 10 HOMOLOG B-RELATED"/>
    <property type="match status" value="1"/>
</dbReference>
<dbReference type="STRING" id="520822.A0A195BY05"/>
<keyword evidence="3" id="KW-0963">Cytoplasm</keyword>
<evidence type="ECO:0000256" key="1">
    <source>
        <dbReference type="ARBA" id="ARBA00004230"/>
    </source>
</evidence>
<dbReference type="EMBL" id="KQ976394">
    <property type="protein sequence ID" value="KYM93175.1"/>
    <property type="molecule type" value="Genomic_DNA"/>
</dbReference>
<keyword evidence="7" id="KW-0206">Cytoskeleton</keyword>
<dbReference type="AlphaFoldDB" id="A0A195BY05"/>
<dbReference type="PANTHER" id="PTHR46613:SF1">
    <property type="entry name" value="RADIAL SPOKE HEAD 10 HOMOLOG B-RELATED"/>
    <property type="match status" value="1"/>
</dbReference>
<name>A0A195BY05_9HYME</name>
<organism evidence="9 10">
    <name type="scientific">Atta colombica</name>
    <dbReference type="NCBI Taxonomy" id="520822"/>
    <lineage>
        <taxon>Eukaryota</taxon>
        <taxon>Metazoa</taxon>
        <taxon>Ecdysozoa</taxon>
        <taxon>Arthropoda</taxon>
        <taxon>Hexapoda</taxon>
        <taxon>Insecta</taxon>
        <taxon>Pterygota</taxon>
        <taxon>Neoptera</taxon>
        <taxon>Endopterygota</taxon>
        <taxon>Hymenoptera</taxon>
        <taxon>Apocrita</taxon>
        <taxon>Aculeata</taxon>
        <taxon>Formicoidea</taxon>
        <taxon>Formicidae</taxon>
        <taxon>Myrmicinae</taxon>
        <taxon>Atta</taxon>
    </lineage>
</organism>
<evidence type="ECO:0000256" key="7">
    <source>
        <dbReference type="ARBA" id="ARBA00023212"/>
    </source>
</evidence>
<comment type="subcellular location">
    <subcellularLocation>
        <location evidence="1">Cell projection</location>
        <location evidence="1">Cilium</location>
        <location evidence="1">Flagellum</location>
    </subcellularLocation>
    <subcellularLocation>
        <location evidence="2">Cytoplasm</location>
        <location evidence="2">Cytoskeleton</location>
        <location evidence="2">Cilium axoneme</location>
    </subcellularLocation>
</comment>
<evidence type="ECO:0000256" key="5">
    <source>
        <dbReference type="ARBA" id="ARBA00022846"/>
    </source>
</evidence>
<dbReference type="Proteomes" id="UP000078540">
    <property type="component" value="Unassembled WGS sequence"/>
</dbReference>